<name>A0ABX1HK38_9BACT</name>
<protein>
    <submittedName>
        <fullName evidence="1">Uncharacterized protein</fullName>
    </submittedName>
</protein>
<keyword evidence="2" id="KW-1185">Reference proteome</keyword>
<dbReference type="EMBL" id="JAAVTK010000004">
    <property type="protein sequence ID" value="NKI89366.1"/>
    <property type="molecule type" value="Genomic_DNA"/>
</dbReference>
<organism evidence="1 2">
    <name type="scientific">Hymenobacter artigasi</name>
    <dbReference type="NCBI Taxonomy" id="2719616"/>
    <lineage>
        <taxon>Bacteria</taxon>
        <taxon>Pseudomonadati</taxon>
        <taxon>Bacteroidota</taxon>
        <taxon>Cytophagia</taxon>
        <taxon>Cytophagales</taxon>
        <taxon>Hymenobacteraceae</taxon>
        <taxon>Hymenobacter</taxon>
    </lineage>
</organism>
<sequence length="32" mass="3601">MPWEIIALPALLCLGYGFWKGLRASQDEEPPV</sequence>
<gene>
    <name evidence="1" type="ORF">HBN54_001961</name>
</gene>
<evidence type="ECO:0000313" key="1">
    <source>
        <dbReference type="EMBL" id="NKI89366.1"/>
    </source>
</evidence>
<accession>A0ABX1HK38</accession>
<dbReference type="Proteomes" id="UP000717634">
    <property type="component" value="Unassembled WGS sequence"/>
</dbReference>
<reference evidence="1 2" key="1">
    <citation type="submission" date="2020-03" db="EMBL/GenBank/DDBJ databases">
        <title>Genomic Encyclopedia of Type Strains, Phase IV (KMG-V): Genome sequencing to study the core and pangenomes of soil and plant-associated prokaryotes.</title>
        <authorList>
            <person name="Whitman W."/>
        </authorList>
    </citation>
    <scope>NUCLEOTIDE SEQUENCE [LARGE SCALE GENOMIC DNA]</scope>
    <source>
        <strain evidence="1 2">1B</strain>
    </source>
</reference>
<proteinExistence type="predicted"/>
<evidence type="ECO:0000313" key="2">
    <source>
        <dbReference type="Proteomes" id="UP000717634"/>
    </source>
</evidence>
<comment type="caution">
    <text evidence="1">The sequence shown here is derived from an EMBL/GenBank/DDBJ whole genome shotgun (WGS) entry which is preliminary data.</text>
</comment>